<keyword evidence="3" id="KW-1185">Reference proteome</keyword>
<name>A0ABD1U4N0_9LAMI</name>
<protein>
    <submittedName>
        <fullName evidence="2">Uncharacterized protein</fullName>
    </submittedName>
</protein>
<dbReference type="EMBL" id="JBFOLJ010000007">
    <property type="protein sequence ID" value="KAL2519976.1"/>
    <property type="molecule type" value="Genomic_DNA"/>
</dbReference>
<accession>A0ABD1U4N0</accession>
<reference evidence="3" key="1">
    <citation type="submission" date="2024-07" db="EMBL/GenBank/DDBJ databases">
        <title>Two chromosome-level genome assemblies of Korean endemic species Abeliophyllum distichum and Forsythia ovata (Oleaceae).</title>
        <authorList>
            <person name="Jang H."/>
        </authorList>
    </citation>
    <scope>NUCLEOTIDE SEQUENCE [LARGE SCALE GENOMIC DNA]</scope>
</reference>
<evidence type="ECO:0000256" key="1">
    <source>
        <dbReference type="SAM" id="MobiDB-lite"/>
    </source>
</evidence>
<organism evidence="2 3">
    <name type="scientific">Forsythia ovata</name>
    <dbReference type="NCBI Taxonomy" id="205694"/>
    <lineage>
        <taxon>Eukaryota</taxon>
        <taxon>Viridiplantae</taxon>
        <taxon>Streptophyta</taxon>
        <taxon>Embryophyta</taxon>
        <taxon>Tracheophyta</taxon>
        <taxon>Spermatophyta</taxon>
        <taxon>Magnoliopsida</taxon>
        <taxon>eudicotyledons</taxon>
        <taxon>Gunneridae</taxon>
        <taxon>Pentapetalae</taxon>
        <taxon>asterids</taxon>
        <taxon>lamiids</taxon>
        <taxon>Lamiales</taxon>
        <taxon>Oleaceae</taxon>
        <taxon>Forsythieae</taxon>
        <taxon>Forsythia</taxon>
    </lineage>
</organism>
<evidence type="ECO:0000313" key="3">
    <source>
        <dbReference type="Proteomes" id="UP001604277"/>
    </source>
</evidence>
<evidence type="ECO:0000313" key="2">
    <source>
        <dbReference type="EMBL" id="KAL2519976.1"/>
    </source>
</evidence>
<gene>
    <name evidence="2" type="ORF">Fot_23899</name>
</gene>
<dbReference type="AlphaFoldDB" id="A0ABD1U4N0"/>
<comment type="caution">
    <text evidence="2">The sequence shown here is derived from an EMBL/GenBank/DDBJ whole genome shotgun (WGS) entry which is preliminary data.</text>
</comment>
<proteinExistence type="predicted"/>
<dbReference type="Proteomes" id="UP001604277">
    <property type="component" value="Unassembled WGS sequence"/>
</dbReference>
<sequence>MYEYRSHCPMKLETTNSWFHKLQSRKHAAHIYINYAIDEWLVLIYKSLGTRRDNNPSKNSQSSSPSSNPTKIMEEHTFLEEISATFRLICKKFKQAGVGGAINVGKSAMFADFVVISTTLGRN</sequence>
<feature type="region of interest" description="Disordered" evidence="1">
    <location>
        <begin position="50"/>
        <end position="70"/>
    </location>
</feature>
<feature type="compositionally biased region" description="Low complexity" evidence="1">
    <location>
        <begin position="56"/>
        <end position="69"/>
    </location>
</feature>